<dbReference type="EMBL" id="GFDL01003110">
    <property type="protein sequence ID" value="JAV31935.1"/>
    <property type="molecule type" value="Transcribed_RNA"/>
</dbReference>
<comment type="subcellular location">
    <subcellularLocation>
        <location evidence="1">Membrane</location>
        <topology evidence="1">Multi-pass membrane protein</topology>
    </subcellularLocation>
</comment>
<protein>
    <submittedName>
        <fullName evidence="8">Putative conserved plasma membrane protein</fullName>
    </submittedName>
</protein>
<keyword evidence="3 7" id="KW-0812">Transmembrane</keyword>
<feature type="transmembrane region" description="Helical" evidence="7">
    <location>
        <begin position="120"/>
        <end position="143"/>
    </location>
</feature>
<evidence type="ECO:0000256" key="1">
    <source>
        <dbReference type="ARBA" id="ARBA00004141"/>
    </source>
</evidence>
<dbReference type="InterPro" id="IPR008590">
    <property type="entry name" value="TMEM_230/134"/>
</dbReference>
<dbReference type="PANTHER" id="PTHR13558">
    <property type="entry name" value="TRANSMEMBRANE PROTEIN 134"/>
    <property type="match status" value="1"/>
</dbReference>
<dbReference type="PANTHER" id="PTHR13558:SF1">
    <property type="entry name" value="TRANSMEMBRANE PROTEIN 134"/>
    <property type="match status" value="1"/>
</dbReference>
<accession>A0A1Q3FWK2</accession>
<name>A0A1Q3FWK2_CULTA</name>
<organism evidence="8">
    <name type="scientific">Culex tarsalis</name>
    <name type="common">Encephalitis mosquito</name>
    <dbReference type="NCBI Taxonomy" id="7177"/>
    <lineage>
        <taxon>Eukaryota</taxon>
        <taxon>Metazoa</taxon>
        <taxon>Ecdysozoa</taxon>
        <taxon>Arthropoda</taxon>
        <taxon>Hexapoda</taxon>
        <taxon>Insecta</taxon>
        <taxon>Pterygota</taxon>
        <taxon>Neoptera</taxon>
        <taxon>Endopterygota</taxon>
        <taxon>Diptera</taxon>
        <taxon>Nematocera</taxon>
        <taxon>Culicoidea</taxon>
        <taxon>Culicidae</taxon>
        <taxon>Culicinae</taxon>
        <taxon>Culicini</taxon>
        <taxon>Culex</taxon>
        <taxon>Culex</taxon>
    </lineage>
</organism>
<feature type="transmembrane region" description="Helical" evidence="7">
    <location>
        <begin position="149"/>
        <end position="174"/>
    </location>
</feature>
<evidence type="ECO:0000256" key="5">
    <source>
        <dbReference type="ARBA" id="ARBA00023136"/>
    </source>
</evidence>
<keyword evidence="4 7" id="KW-1133">Transmembrane helix</keyword>
<dbReference type="GO" id="GO:0016020">
    <property type="term" value="C:membrane"/>
    <property type="evidence" value="ECO:0007669"/>
    <property type="project" value="UniProtKB-SubCell"/>
</dbReference>
<proteinExistence type="inferred from homology"/>
<reference evidence="8" key="1">
    <citation type="submission" date="2017-01" db="EMBL/GenBank/DDBJ databases">
        <title>A deep insight into the sialotranscriptome of adult male and female Cluex tarsalis mosquitoes.</title>
        <authorList>
            <person name="Ribeiro J.M."/>
            <person name="Moreira F."/>
            <person name="Bernard K.A."/>
            <person name="Calvo E."/>
        </authorList>
    </citation>
    <scope>NUCLEOTIDE SEQUENCE</scope>
    <source>
        <strain evidence="8">Kern County</strain>
        <tissue evidence="8">Salivary glands</tissue>
    </source>
</reference>
<dbReference type="InterPro" id="IPR039714">
    <property type="entry name" value="TMEM134"/>
</dbReference>
<feature type="compositionally biased region" description="Gly residues" evidence="6">
    <location>
        <begin position="1"/>
        <end position="23"/>
    </location>
</feature>
<evidence type="ECO:0000256" key="4">
    <source>
        <dbReference type="ARBA" id="ARBA00022989"/>
    </source>
</evidence>
<sequence length="191" mass="20694">MNSAGSGRGLGGGAGSGAGGGGKETSKRFSIHDAFEEETDEVIKVYGSTVISTPMRAKARSPDDVSIRVHHDQRTSLKYTDDTTSRDSDSLIQEYGNLSGTGDTYTYCWRHPKVRENWRTVLAAVTLLVIGTGLIAMGAYAIAEPHNGSQAAVFFVAGFICFVPGAYHVVYIWLAARGYRGFDFYHLPLFT</sequence>
<keyword evidence="5 7" id="KW-0472">Membrane</keyword>
<evidence type="ECO:0000313" key="8">
    <source>
        <dbReference type="EMBL" id="JAV31935.1"/>
    </source>
</evidence>
<dbReference type="Pfam" id="PF05915">
    <property type="entry name" value="TMEM_230_134"/>
    <property type="match status" value="1"/>
</dbReference>
<comment type="similarity">
    <text evidence="2">Belongs to the TMEM134/TMEM230 family.</text>
</comment>
<evidence type="ECO:0000256" key="2">
    <source>
        <dbReference type="ARBA" id="ARBA00007743"/>
    </source>
</evidence>
<evidence type="ECO:0000256" key="7">
    <source>
        <dbReference type="SAM" id="Phobius"/>
    </source>
</evidence>
<dbReference type="AlphaFoldDB" id="A0A1Q3FWK2"/>
<feature type="region of interest" description="Disordered" evidence="6">
    <location>
        <begin position="1"/>
        <end position="28"/>
    </location>
</feature>
<evidence type="ECO:0000256" key="6">
    <source>
        <dbReference type="SAM" id="MobiDB-lite"/>
    </source>
</evidence>
<evidence type="ECO:0000256" key="3">
    <source>
        <dbReference type="ARBA" id="ARBA00022692"/>
    </source>
</evidence>